<organism evidence="3">
    <name type="scientific">Laccaria bicolor (strain S238N-H82 / ATCC MYA-4686)</name>
    <name type="common">Bicoloured deceiver</name>
    <name type="synonym">Laccaria laccata var. bicolor</name>
    <dbReference type="NCBI Taxonomy" id="486041"/>
    <lineage>
        <taxon>Eukaryota</taxon>
        <taxon>Fungi</taxon>
        <taxon>Dikarya</taxon>
        <taxon>Basidiomycota</taxon>
        <taxon>Agaricomycotina</taxon>
        <taxon>Agaricomycetes</taxon>
        <taxon>Agaricomycetidae</taxon>
        <taxon>Agaricales</taxon>
        <taxon>Agaricineae</taxon>
        <taxon>Hydnangiaceae</taxon>
        <taxon>Laccaria</taxon>
    </lineage>
</organism>
<evidence type="ECO:0000313" key="2">
    <source>
        <dbReference type="EMBL" id="EDR05747.1"/>
    </source>
</evidence>
<feature type="region of interest" description="Disordered" evidence="1">
    <location>
        <begin position="1"/>
        <end position="41"/>
    </location>
</feature>
<dbReference type="HOGENOM" id="CLU_2979496_0_0_1"/>
<dbReference type="Proteomes" id="UP000001194">
    <property type="component" value="Unassembled WGS sequence"/>
</dbReference>
<dbReference type="EMBL" id="DS547111">
    <property type="protein sequence ID" value="EDR05747.1"/>
    <property type="molecule type" value="Genomic_DNA"/>
</dbReference>
<dbReference type="InParanoid" id="B0DHL3"/>
<keyword evidence="3" id="KW-1185">Reference proteome</keyword>
<feature type="compositionally biased region" description="Acidic residues" evidence="1">
    <location>
        <begin position="23"/>
        <end position="35"/>
    </location>
</feature>
<dbReference type="KEGG" id="lbc:LACBIDRAFT_302414"/>
<name>B0DHL3_LACBS</name>
<dbReference type="RefSeq" id="XP_001883423.1">
    <property type="nucleotide sequence ID" value="XM_001883388.1"/>
</dbReference>
<proteinExistence type="predicted"/>
<gene>
    <name evidence="2" type="ORF">LACBIDRAFT_302414</name>
</gene>
<dbReference type="GeneID" id="6079117"/>
<sequence length="58" mass="6587">MTDRTDGTSSSPNHAHHRRPENQEEEDKLGSEGEDAGVFKRDRALAMMKKTRGYDARI</sequence>
<reference evidence="2 3" key="1">
    <citation type="journal article" date="2008" name="Nature">
        <title>The genome of Laccaria bicolor provides insights into mycorrhizal symbiosis.</title>
        <authorList>
            <person name="Martin F."/>
            <person name="Aerts A."/>
            <person name="Ahren D."/>
            <person name="Brun A."/>
            <person name="Danchin E.G.J."/>
            <person name="Duchaussoy F."/>
            <person name="Gibon J."/>
            <person name="Kohler A."/>
            <person name="Lindquist E."/>
            <person name="Pereda V."/>
            <person name="Salamov A."/>
            <person name="Shapiro H.J."/>
            <person name="Wuyts J."/>
            <person name="Blaudez D."/>
            <person name="Buee M."/>
            <person name="Brokstein P."/>
            <person name="Canbaeck B."/>
            <person name="Cohen D."/>
            <person name="Courty P.E."/>
            <person name="Coutinho P.M."/>
            <person name="Delaruelle C."/>
            <person name="Detter J.C."/>
            <person name="Deveau A."/>
            <person name="DiFazio S."/>
            <person name="Duplessis S."/>
            <person name="Fraissinet-Tachet L."/>
            <person name="Lucic E."/>
            <person name="Frey-Klett P."/>
            <person name="Fourrey C."/>
            <person name="Feussner I."/>
            <person name="Gay G."/>
            <person name="Grimwood J."/>
            <person name="Hoegger P.J."/>
            <person name="Jain P."/>
            <person name="Kilaru S."/>
            <person name="Labbe J."/>
            <person name="Lin Y.C."/>
            <person name="Legue V."/>
            <person name="Le Tacon F."/>
            <person name="Marmeisse R."/>
            <person name="Melayah D."/>
            <person name="Montanini B."/>
            <person name="Muratet M."/>
            <person name="Nehls U."/>
            <person name="Niculita-Hirzel H."/>
            <person name="Oudot-Le Secq M.P."/>
            <person name="Peter M."/>
            <person name="Quesneville H."/>
            <person name="Rajashekar B."/>
            <person name="Reich M."/>
            <person name="Rouhier N."/>
            <person name="Schmutz J."/>
            <person name="Yin T."/>
            <person name="Chalot M."/>
            <person name="Henrissat B."/>
            <person name="Kuees U."/>
            <person name="Lucas S."/>
            <person name="Van de Peer Y."/>
            <person name="Podila G.K."/>
            <person name="Polle A."/>
            <person name="Pukkila P.J."/>
            <person name="Richardson P.M."/>
            <person name="Rouze P."/>
            <person name="Sanders I.R."/>
            <person name="Stajich J.E."/>
            <person name="Tunlid A."/>
            <person name="Tuskan G."/>
            <person name="Grigoriev I.V."/>
        </authorList>
    </citation>
    <scope>NUCLEOTIDE SEQUENCE [LARGE SCALE GENOMIC DNA]</scope>
    <source>
        <strain evidence="3">S238N-H82 / ATCC MYA-4686</strain>
    </source>
</reference>
<evidence type="ECO:0000313" key="3">
    <source>
        <dbReference type="Proteomes" id="UP000001194"/>
    </source>
</evidence>
<dbReference type="AlphaFoldDB" id="B0DHL3"/>
<accession>B0DHL3</accession>
<protein>
    <submittedName>
        <fullName evidence="2">Predicted protein</fullName>
    </submittedName>
</protein>
<evidence type="ECO:0000256" key="1">
    <source>
        <dbReference type="SAM" id="MobiDB-lite"/>
    </source>
</evidence>